<dbReference type="AlphaFoldDB" id="A0A2Z6DVX9"/>
<evidence type="ECO:0000313" key="17">
    <source>
        <dbReference type="EMBL" id="BBD76594.1"/>
    </source>
</evidence>
<keyword evidence="18" id="KW-1185">Reference proteome</keyword>
<dbReference type="SMART" id="SM00904">
    <property type="entry name" value="Flavokinase"/>
    <property type="match status" value="1"/>
</dbReference>
<evidence type="ECO:0000256" key="3">
    <source>
        <dbReference type="ARBA" id="ARBA00005201"/>
    </source>
</evidence>
<dbReference type="GO" id="GO:0009231">
    <property type="term" value="P:riboflavin biosynthetic process"/>
    <property type="evidence" value="ECO:0007669"/>
    <property type="project" value="InterPro"/>
</dbReference>
<comment type="pathway">
    <text evidence="3 15">Cofactor biosynthesis; FMN biosynthesis; FMN from riboflavin (ATP route): step 1/1.</text>
</comment>
<dbReference type="Gene3D" id="2.40.30.30">
    <property type="entry name" value="Riboflavin kinase-like"/>
    <property type="match status" value="1"/>
</dbReference>
<keyword evidence="5 15" id="KW-0288">FMN</keyword>
<comment type="catalytic activity">
    <reaction evidence="14 15">
        <text>FMN + ATP + H(+) = FAD + diphosphate</text>
        <dbReference type="Rhea" id="RHEA:17237"/>
        <dbReference type="ChEBI" id="CHEBI:15378"/>
        <dbReference type="ChEBI" id="CHEBI:30616"/>
        <dbReference type="ChEBI" id="CHEBI:33019"/>
        <dbReference type="ChEBI" id="CHEBI:57692"/>
        <dbReference type="ChEBI" id="CHEBI:58210"/>
        <dbReference type="EC" id="2.7.7.2"/>
    </reaction>
</comment>
<dbReference type="GO" id="GO:0008531">
    <property type="term" value="F:riboflavin kinase activity"/>
    <property type="evidence" value="ECO:0007669"/>
    <property type="project" value="UniProtKB-UniRule"/>
</dbReference>
<evidence type="ECO:0000256" key="9">
    <source>
        <dbReference type="ARBA" id="ARBA00022777"/>
    </source>
</evidence>
<dbReference type="InterPro" id="IPR014729">
    <property type="entry name" value="Rossmann-like_a/b/a_fold"/>
</dbReference>
<proteinExistence type="inferred from homology"/>
<dbReference type="PIRSF" id="PIRSF004491">
    <property type="entry name" value="FAD_Synth"/>
    <property type="match status" value="1"/>
</dbReference>
<comment type="similarity">
    <text evidence="15">Belongs to the ribF family.</text>
</comment>
<evidence type="ECO:0000256" key="12">
    <source>
        <dbReference type="ARBA" id="ARBA00023268"/>
    </source>
</evidence>
<dbReference type="KEGG" id="htl:HPTL_0326"/>
<dbReference type="SUPFAM" id="SSF52374">
    <property type="entry name" value="Nucleotidylyl transferase"/>
    <property type="match status" value="1"/>
</dbReference>
<dbReference type="GO" id="GO:0009398">
    <property type="term" value="P:FMN biosynthetic process"/>
    <property type="evidence" value="ECO:0007669"/>
    <property type="project" value="UniProtKB-UniRule"/>
</dbReference>
<dbReference type="CDD" id="cd02064">
    <property type="entry name" value="FAD_synthetase_N"/>
    <property type="match status" value="1"/>
</dbReference>
<sequence>MRILRGHAPSLAPTALTVGNFDGVHRGHQALLRLVCDRAVARQLTPAVLTFEPHPRERLAPTSAPPRLTPLRDKAALLAREGIAQLHILPFTRRIAQWSPEAFIAFMVERLMVRHLIVGDDFRFGAHRAGTLETLLDAGERFGFTVEAMSTLTLGPERISSSAVRTALDAGNVEHAALLLGRWYAVTGRVHPGAQLGRQIGVPTMNLRIAPRQALPSGVFVGWVTGLGNRPEPAVINVGVRPTVTQRHPADRASCPLLSPTLEAHLLDWHGDAYGKRITVHFAAKLRNEQRFPSLAALTTQIHDDIAAARRWHATHPTQYPLD</sequence>
<dbReference type="Pfam" id="PF06574">
    <property type="entry name" value="FAD_syn"/>
    <property type="match status" value="1"/>
</dbReference>
<keyword evidence="9 15" id="KW-0418">Kinase</keyword>
<evidence type="ECO:0000256" key="10">
    <source>
        <dbReference type="ARBA" id="ARBA00022827"/>
    </source>
</evidence>
<dbReference type="Proteomes" id="UP000262004">
    <property type="component" value="Chromosome"/>
</dbReference>
<keyword evidence="4 15" id="KW-0285">Flavoprotein</keyword>
<dbReference type="GO" id="GO:0006747">
    <property type="term" value="P:FAD biosynthetic process"/>
    <property type="evidence" value="ECO:0007669"/>
    <property type="project" value="UniProtKB-UniRule"/>
</dbReference>
<dbReference type="InterPro" id="IPR015864">
    <property type="entry name" value="FAD_synthase"/>
</dbReference>
<dbReference type="EC" id="2.7.1.26" evidence="15"/>
<evidence type="ECO:0000256" key="4">
    <source>
        <dbReference type="ARBA" id="ARBA00022630"/>
    </source>
</evidence>
<evidence type="ECO:0000313" key="18">
    <source>
        <dbReference type="Proteomes" id="UP000262004"/>
    </source>
</evidence>
<dbReference type="UniPathway" id="UPA00276">
    <property type="reaction ID" value="UER00406"/>
</dbReference>
<dbReference type="EMBL" id="AP018558">
    <property type="protein sequence ID" value="BBD76594.1"/>
    <property type="molecule type" value="Genomic_DNA"/>
</dbReference>
<dbReference type="FunFam" id="3.40.50.620:FF:000021">
    <property type="entry name" value="Riboflavin biosynthesis protein"/>
    <property type="match status" value="1"/>
</dbReference>
<evidence type="ECO:0000256" key="1">
    <source>
        <dbReference type="ARBA" id="ARBA00002121"/>
    </source>
</evidence>
<keyword evidence="7 15" id="KW-0548">Nucleotidyltransferase</keyword>
<keyword evidence="10 15" id="KW-0274">FAD</keyword>
<feature type="domain" description="Riboflavin kinase" evidence="16">
    <location>
        <begin position="179"/>
        <end position="314"/>
    </location>
</feature>
<accession>A0A2Z6DVX9</accession>
<dbReference type="NCBIfam" id="NF004160">
    <property type="entry name" value="PRK05627.1-3"/>
    <property type="match status" value="1"/>
</dbReference>
<organism evidence="17 18">
    <name type="scientific">Hydrogenophilus thermoluteolus</name>
    <name type="common">Pseudomonas hydrogenothermophila</name>
    <dbReference type="NCBI Taxonomy" id="297"/>
    <lineage>
        <taxon>Bacteria</taxon>
        <taxon>Pseudomonadati</taxon>
        <taxon>Pseudomonadota</taxon>
        <taxon>Hydrogenophilia</taxon>
        <taxon>Hydrogenophilales</taxon>
        <taxon>Hydrogenophilaceae</taxon>
        <taxon>Hydrogenophilus</taxon>
    </lineage>
</organism>
<dbReference type="NCBIfam" id="TIGR00083">
    <property type="entry name" value="ribF"/>
    <property type="match status" value="1"/>
</dbReference>
<dbReference type="GO" id="GO:0003919">
    <property type="term" value="F:FMN adenylyltransferase activity"/>
    <property type="evidence" value="ECO:0007669"/>
    <property type="project" value="UniProtKB-UniRule"/>
</dbReference>
<evidence type="ECO:0000256" key="15">
    <source>
        <dbReference type="PIRNR" id="PIRNR004491"/>
    </source>
</evidence>
<dbReference type="PANTHER" id="PTHR22749:SF6">
    <property type="entry name" value="RIBOFLAVIN KINASE"/>
    <property type="match status" value="1"/>
</dbReference>
<dbReference type="InterPro" id="IPR023468">
    <property type="entry name" value="Riboflavin_kinase"/>
</dbReference>
<evidence type="ECO:0000256" key="5">
    <source>
        <dbReference type="ARBA" id="ARBA00022643"/>
    </source>
</evidence>
<name>A0A2Z6DVX9_HYDTE</name>
<comment type="pathway">
    <text evidence="2 15">Cofactor biosynthesis; FAD biosynthesis; FAD from FMN: step 1/1.</text>
</comment>
<dbReference type="SUPFAM" id="SSF82114">
    <property type="entry name" value="Riboflavin kinase-like"/>
    <property type="match status" value="1"/>
</dbReference>
<protein>
    <recommendedName>
        <fullName evidence="15">Riboflavin biosynthesis protein</fullName>
    </recommendedName>
    <domain>
        <recommendedName>
            <fullName evidence="15">Riboflavin kinase</fullName>
            <ecNumber evidence="15">2.7.1.26</ecNumber>
        </recommendedName>
        <alternativeName>
            <fullName evidence="15">Flavokinase</fullName>
        </alternativeName>
    </domain>
    <domain>
        <recommendedName>
            <fullName evidence="15">FMN adenylyltransferase</fullName>
            <ecNumber evidence="15">2.7.7.2</ecNumber>
        </recommendedName>
        <alternativeName>
            <fullName evidence="15">FAD pyrophosphorylase</fullName>
        </alternativeName>
        <alternativeName>
            <fullName evidence="15">FAD synthase</fullName>
        </alternativeName>
    </domain>
</protein>
<evidence type="ECO:0000256" key="14">
    <source>
        <dbReference type="ARBA" id="ARBA00049494"/>
    </source>
</evidence>
<evidence type="ECO:0000259" key="16">
    <source>
        <dbReference type="SMART" id="SM00904"/>
    </source>
</evidence>
<comment type="catalytic activity">
    <reaction evidence="13 15">
        <text>riboflavin + ATP = FMN + ADP + H(+)</text>
        <dbReference type="Rhea" id="RHEA:14357"/>
        <dbReference type="ChEBI" id="CHEBI:15378"/>
        <dbReference type="ChEBI" id="CHEBI:30616"/>
        <dbReference type="ChEBI" id="CHEBI:57986"/>
        <dbReference type="ChEBI" id="CHEBI:58210"/>
        <dbReference type="ChEBI" id="CHEBI:456216"/>
        <dbReference type="EC" id="2.7.1.26"/>
    </reaction>
</comment>
<dbReference type="Pfam" id="PF01687">
    <property type="entry name" value="Flavokinase"/>
    <property type="match status" value="1"/>
</dbReference>
<dbReference type="OrthoDB" id="5289144at2"/>
<evidence type="ECO:0000256" key="6">
    <source>
        <dbReference type="ARBA" id="ARBA00022679"/>
    </source>
</evidence>
<keyword evidence="8 15" id="KW-0547">Nucleotide-binding</keyword>
<dbReference type="NCBIfam" id="NF004159">
    <property type="entry name" value="PRK05627.1-2"/>
    <property type="match status" value="1"/>
</dbReference>
<gene>
    <name evidence="17" type="primary">ribF</name>
    <name evidence="17" type="ORF">HPTL_0326</name>
</gene>
<comment type="function">
    <text evidence="1">Catalyzes the phosphorylation of riboflavin to FMN followed by the adenylation of FMN to FAD.</text>
</comment>
<dbReference type="PANTHER" id="PTHR22749">
    <property type="entry name" value="RIBOFLAVIN KINASE/FMN ADENYLYLTRANSFERASE"/>
    <property type="match status" value="1"/>
</dbReference>
<dbReference type="EC" id="2.7.7.2" evidence="15"/>
<evidence type="ECO:0000256" key="13">
    <source>
        <dbReference type="ARBA" id="ARBA00047880"/>
    </source>
</evidence>
<dbReference type="InterPro" id="IPR002606">
    <property type="entry name" value="Riboflavin_kinase_bac"/>
</dbReference>
<evidence type="ECO:0000256" key="2">
    <source>
        <dbReference type="ARBA" id="ARBA00004726"/>
    </source>
</evidence>
<dbReference type="InterPro" id="IPR015865">
    <property type="entry name" value="Riboflavin_kinase_bac/euk"/>
</dbReference>
<evidence type="ECO:0000256" key="7">
    <source>
        <dbReference type="ARBA" id="ARBA00022695"/>
    </source>
</evidence>
<evidence type="ECO:0000256" key="8">
    <source>
        <dbReference type="ARBA" id="ARBA00022741"/>
    </source>
</evidence>
<dbReference type="UniPathway" id="UPA00277">
    <property type="reaction ID" value="UER00407"/>
</dbReference>
<keyword evidence="11 15" id="KW-0067">ATP-binding</keyword>
<keyword evidence="12" id="KW-0511">Multifunctional enzyme</keyword>
<dbReference type="Gene3D" id="3.40.50.620">
    <property type="entry name" value="HUPs"/>
    <property type="match status" value="1"/>
</dbReference>
<reference evidence="17 18" key="1">
    <citation type="submission" date="2018-04" db="EMBL/GenBank/DDBJ databases">
        <title>Complete genome sequence of Hydrogenophilus thermoluteolus TH-1.</title>
        <authorList>
            <person name="Arai H."/>
        </authorList>
    </citation>
    <scope>NUCLEOTIDE SEQUENCE [LARGE SCALE GENOMIC DNA]</scope>
    <source>
        <strain evidence="17 18">TH-1</strain>
    </source>
</reference>
<dbReference type="RefSeq" id="WP_119334419.1">
    <property type="nucleotide sequence ID" value="NZ_AP018558.1"/>
</dbReference>
<keyword evidence="6 15" id="KW-0808">Transferase</keyword>
<dbReference type="GO" id="GO:0005524">
    <property type="term" value="F:ATP binding"/>
    <property type="evidence" value="ECO:0007669"/>
    <property type="project" value="UniProtKB-UniRule"/>
</dbReference>
<evidence type="ECO:0000256" key="11">
    <source>
        <dbReference type="ARBA" id="ARBA00022840"/>
    </source>
</evidence>
<dbReference type="InterPro" id="IPR023465">
    <property type="entry name" value="Riboflavin_kinase_dom_sf"/>
</dbReference>